<comment type="caution">
    <text evidence="5">The sequence shown here is derived from an EMBL/GenBank/DDBJ whole genome shotgun (WGS) entry which is preliminary data.</text>
</comment>
<dbReference type="PROSITE" id="PS00455">
    <property type="entry name" value="AMP_BINDING"/>
    <property type="match status" value="2"/>
</dbReference>
<dbReference type="CDD" id="cd05930">
    <property type="entry name" value="A_NRPS"/>
    <property type="match status" value="2"/>
</dbReference>
<dbReference type="Pfam" id="PF00668">
    <property type="entry name" value="Condensation"/>
    <property type="match status" value="1"/>
</dbReference>
<dbReference type="PROSITE" id="PS50075">
    <property type="entry name" value="CARRIER"/>
    <property type="match status" value="2"/>
</dbReference>
<dbReference type="Gene3D" id="3.40.50.12780">
    <property type="entry name" value="N-terminal domain of ligase-like"/>
    <property type="match status" value="2"/>
</dbReference>
<dbReference type="RefSeq" id="WP_158257160.1">
    <property type="nucleotide sequence ID" value="NZ_PTJD01000004.1"/>
</dbReference>
<dbReference type="SUPFAM" id="SSF56801">
    <property type="entry name" value="Acetyl-CoA synthetase-like"/>
    <property type="match status" value="2"/>
</dbReference>
<feature type="domain" description="Carrier" evidence="4">
    <location>
        <begin position="1549"/>
        <end position="1623"/>
    </location>
</feature>
<dbReference type="EMBL" id="PTJD01000004">
    <property type="protein sequence ID" value="PPK97265.1"/>
    <property type="molecule type" value="Genomic_DNA"/>
</dbReference>
<dbReference type="Gene3D" id="3.40.50.1820">
    <property type="entry name" value="alpha/beta hydrolase"/>
    <property type="match status" value="2"/>
</dbReference>
<dbReference type="InterPro" id="IPR025110">
    <property type="entry name" value="AMP-bd_C"/>
</dbReference>
<dbReference type="InterPro" id="IPR010071">
    <property type="entry name" value="AA_adenyl_dom"/>
</dbReference>
<evidence type="ECO:0000256" key="1">
    <source>
        <dbReference type="ARBA" id="ARBA00001957"/>
    </source>
</evidence>
<dbReference type="GO" id="GO:0003824">
    <property type="term" value="F:catalytic activity"/>
    <property type="evidence" value="ECO:0007669"/>
    <property type="project" value="InterPro"/>
</dbReference>
<dbReference type="SMART" id="SM00823">
    <property type="entry name" value="PKS_PP"/>
    <property type="match status" value="2"/>
</dbReference>
<dbReference type="Proteomes" id="UP000239485">
    <property type="component" value="Unassembled WGS sequence"/>
</dbReference>
<evidence type="ECO:0000259" key="4">
    <source>
        <dbReference type="PROSITE" id="PS50075"/>
    </source>
</evidence>
<dbReference type="GO" id="GO:0044550">
    <property type="term" value="P:secondary metabolite biosynthetic process"/>
    <property type="evidence" value="ECO:0007669"/>
    <property type="project" value="TreeGrafter"/>
</dbReference>
<dbReference type="InterPro" id="IPR023213">
    <property type="entry name" value="CAT-like_dom_sf"/>
</dbReference>
<dbReference type="Pfam" id="PF13193">
    <property type="entry name" value="AMP-binding_C"/>
    <property type="match status" value="1"/>
</dbReference>
<dbReference type="SUPFAM" id="SSF47336">
    <property type="entry name" value="ACP-like"/>
    <property type="match status" value="2"/>
</dbReference>
<keyword evidence="2" id="KW-0596">Phosphopantetheine</keyword>
<evidence type="ECO:0000256" key="3">
    <source>
        <dbReference type="ARBA" id="ARBA00022553"/>
    </source>
</evidence>
<name>A0A2S6ISZ3_9ACTN</name>
<dbReference type="InterPro" id="IPR042099">
    <property type="entry name" value="ANL_N_sf"/>
</dbReference>
<feature type="domain" description="Carrier" evidence="4">
    <location>
        <begin position="514"/>
        <end position="591"/>
    </location>
</feature>
<dbReference type="GO" id="GO:0008610">
    <property type="term" value="P:lipid biosynthetic process"/>
    <property type="evidence" value="ECO:0007669"/>
    <property type="project" value="UniProtKB-ARBA"/>
</dbReference>
<dbReference type="GO" id="GO:0043041">
    <property type="term" value="P:amino acid activation for nonribosomal peptide biosynthetic process"/>
    <property type="evidence" value="ECO:0007669"/>
    <property type="project" value="TreeGrafter"/>
</dbReference>
<dbReference type="SUPFAM" id="SSF52777">
    <property type="entry name" value="CoA-dependent acyltransferases"/>
    <property type="match status" value="2"/>
</dbReference>
<dbReference type="GO" id="GO:0005737">
    <property type="term" value="C:cytoplasm"/>
    <property type="evidence" value="ECO:0007669"/>
    <property type="project" value="TreeGrafter"/>
</dbReference>
<dbReference type="InterPro" id="IPR020806">
    <property type="entry name" value="PKS_PP-bd"/>
</dbReference>
<sequence>MLVPPFPALSHLTAAAAAAHPDDEALVARRDDGSALRWTYRELEAEVARRAGALRAAGIGAGDAVLLVASRVPALVPALLAVLRVGAAYVPVDPAAPGAHWRTVAAGVGARALLGPAAALPKAAGALPAGTALLDVDAPPAAGHQDADPEPGPVADGSATAYVLFTSGSTGTPKGVVVSHGNVVHRIASYLALTEGPCRYLLHSSLCFDGSVGGMFSTLARGGTLVLVPDAVAGDPGLVAPVVREERITHLEPVPSWYAALLELAGPADLESVRAVILGGEVLPPELVTASRRAVPRARLFNDYGPTEVTVAATVFEVDGTWTGGDVPIGRPHANTSLAVLDDELRPVPAGEAGELWVGGPCVAQGYAGLPEHPSFQRDPDTGERWYRTGDLVRWDGDGLLHFCGRRDRQVKIRGQRVEPEEVEAVLGGLPGVATAAVEVDRSGAEARLVAYVAPLPTAVLTPAAVAEALAARLAPHLRPGAVVVLPELPLTAGGKVDRRALPAAPRGGGTGEAPRDDLERAVAAAFSVVLGAGSGAVDRDTDFFAAGGQSLGAARVVARLRSALGLDVTVADLAAQRTPATLAAALRERPQAAPEPPLARRPRPAGQVWRVPATPRQESFWHLEHVPGGRGRSNLVEILTFPAGTDPALLRRVVRALVQRHAALRTAFDLEEDLVQVVHPHAEPRFADLPAAADAAGLDALADAFGAEPFDLSAAPLLRAGLVAGTGGAGPALVLVVHHAVADGWSLGLMLEELTALVRAGGDAQDLPEPAVEYADLAEWTAQRPSARAEAAVAHLTPLLLRGAETGGRMLPFDRPPAVRADASAQVVATALPAAAMDRVTALARSLGTTAYAVLAASLGALLARSSGCSEVVLTGPSSGRGEPALDRVVGCCINTRVLPVDVSGTPTFADLVGRVAAAAAEGEAHAWLPLELALRPLPEGVRATVGPVLLNLLDPSPADLRVPGGDVRRRSRPSAMAYSELDLYLEHRDGGLAVEAVHSGRLDGATVDLLLQRWFHLLAAALDAPAQPVADLPLLTPAEAGWLDRVEGAPGEPAPGSVLAQLRARTAEDPRAVGIVDGSGPWTRAQLWARAGAVAALLAGRGVTAGSTVVLELDETADAVAALVACWRLGAVPVPIGLNQPERRVEAVAASAGAVLVVDADVLADAAGAAEWPDAPAGTPEAAAYVLYTSGSTGEPKGVVVGHPALAASTTARLRAYPQRPGVALLAHDLAFDAGIGILAWYLWTGGTVVMCRHDERLDAQRLADLVERHRVGQLDIVPSHYRLLLDLAAPGQLAGLELVTLGGEACHPSLVRAHRALLPGTALVNEYGPTESTVWALAHTCTAADEAVPRVSVGTPIAGVRARVADEAGHRLPPGAEGELLLAGHLLADGYLGDAALTAQRFVEVEGRRWYRTGDRARWSPQGEVDLVGRSDSQLKVRGYRIEPGEVEVALEWLDGVARAAVDAVDLGAGDPVLAGWVELTPEAAAAGGHTPARLRERLLAVLPEWMVPSVLLVVAEMPETTAGKIARDRLPRTFALDGALEGGSPPATPTEERLAELWAELLGRPAPVDRSFFALGGHSLLAARMVARVRAELHPGLELQDVLAAPRIRDVAALVDAAAASGATPGAAAPLQVDAMDAAQVEEALARLDELSADDVEALLARLGEL</sequence>
<dbReference type="Gene3D" id="3.30.559.10">
    <property type="entry name" value="Chloramphenicol acetyltransferase-like domain"/>
    <property type="match status" value="1"/>
</dbReference>
<gene>
    <name evidence="5" type="ORF">CLV92_10483</name>
</gene>
<dbReference type="NCBIfam" id="TIGR01733">
    <property type="entry name" value="AA-adenyl-dom"/>
    <property type="match status" value="1"/>
</dbReference>
<dbReference type="PANTHER" id="PTHR45527">
    <property type="entry name" value="NONRIBOSOMAL PEPTIDE SYNTHETASE"/>
    <property type="match status" value="1"/>
</dbReference>
<protein>
    <submittedName>
        <fullName evidence="5">Amino acid adenylation domain-containing protein</fullName>
    </submittedName>
</protein>
<proteinExistence type="predicted"/>
<keyword evidence="3" id="KW-0597">Phosphoprotein</keyword>
<dbReference type="GO" id="GO:0031177">
    <property type="term" value="F:phosphopantetheine binding"/>
    <property type="evidence" value="ECO:0007669"/>
    <property type="project" value="InterPro"/>
</dbReference>
<dbReference type="InterPro" id="IPR000873">
    <property type="entry name" value="AMP-dep_synth/lig_dom"/>
</dbReference>
<comment type="cofactor">
    <cofactor evidence="1">
        <name>pantetheine 4'-phosphate</name>
        <dbReference type="ChEBI" id="CHEBI:47942"/>
    </cofactor>
</comment>
<dbReference type="Gene3D" id="3.30.300.30">
    <property type="match status" value="2"/>
</dbReference>
<dbReference type="Pfam" id="PF00550">
    <property type="entry name" value="PP-binding"/>
    <property type="match status" value="2"/>
</dbReference>
<dbReference type="InterPro" id="IPR020845">
    <property type="entry name" value="AMP-binding_CS"/>
</dbReference>
<dbReference type="InterPro" id="IPR045851">
    <property type="entry name" value="AMP-bd_C_sf"/>
</dbReference>
<dbReference type="InterPro" id="IPR029058">
    <property type="entry name" value="AB_hydrolase_fold"/>
</dbReference>
<dbReference type="PANTHER" id="PTHR45527:SF1">
    <property type="entry name" value="FATTY ACID SYNTHASE"/>
    <property type="match status" value="1"/>
</dbReference>
<dbReference type="InterPro" id="IPR036736">
    <property type="entry name" value="ACP-like_sf"/>
</dbReference>
<dbReference type="Pfam" id="PF00501">
    <property type="entry name" value="AMP-binding"/>
    <property type="match status" value="2"/>
</dbReference>
<reference evidence="5 6" key="1">
    <citation type="submission" date="2018-02" db="EMBL/GenBank/DDBJ databases">
        <title>Genomic Encyclopedia of Archaeal and Bacterial Type Strains, Phase II (KMG-II): from individual species to whole genera.</title>
        <authorList>
            <person name="Goeker M."/>
        </authorList>
    </citation>
    <scope>NUCLEOTIDE SEQUENCE [LARGE SCALE GENOMIC DNA]</scope>
    <source>
        <strain evidence="5 6">DSM 22857</strain>
    </source>
</reference>
<organism evidence="5 6">
    <name type="scientific">Kineococcus xinjiangensis</name>
    <dbReference type="NCBI Taxonomy" id="512762"/>
    <lineage>
        <taxon>Bacteria</taxon>
        <taxon>Bacillati</taxon>
        <taxon>Actinomycetota</taxon>
        <taxon>Actinomycetes</taxon>
        <taxon>Kineosporiales</taxon>
        <taxon>Kineosporiaceae</taxon>
        <taxon>Kineococcus</taxon>
    </lineage>
</organism>
<evidence type="ECO:0000313" key="5">
    <source>
        <dbReference type="EMBL" id="PPK97265.1"/>
    </source>
</evidence>
<evidence type="ECO:0000313" key="6">
    <source>
        <dbReference type="Proteomes" id="UP000239485"/>
    </source>
</evidence>
<dbReference type="Gene3D" id="3.30.559.30">
    <property type="entry name" value="Nonribosomal peptide synthetase, condensation domain"/>
    <property type="match status" value="1"/>
</dbReference>
<evidence type="ECO:0000256" key="2">
    <source>
        <dbReference type="ARBA" id="ARBA00022450"/>
    </source>
</evidence>
<dbReference type="PROSITE" id="PS00012">
    <property type="entry name" value="PHOSPHOPANTETHEINE"/>
    <property type="match status" value="1"/>
</dbReference>
<keyword evidence="6" id="KW-1185">Reference proteome</keyword>
<dbReference type="InterPro" id="IPR006162">
    <property type="entry name" value="Ppantetheine_attach_site"/>
</dbReference>
<dbReference type="InterPro" id="IPR009081">
    <property type="entry name" value="PP-bd_ACP"/>
</dbReference>
<accession>A0A2S6ISZ3</accession>
<dbReference type="InterPro" id="IPR001242">
    <property type="entry name" value="Condensation_dom"/>
</dbReference>
<dbReference type="OrthoDB" id="2472181at2"/>